<name>A0ABT8D6N1_9RHOB</name>
<comment type="caution">
    <text evidence="1">The sequence shown here is derived from an EMBL/GenBank/DDBJ whole genome shotgun (WGS) entry which is preliminary data.</text>
</comment>
<proteinExistence type="predicted"/>
<accession>A0ABT8D6N1</accession>
<gene>
    <name evidence="1" type="ORF">QWZ10_03155</name>
</gene>
<keyword evidence="2" id="KW-1185">Reference proteome</keyword>
<sequence length="141" mass="16170">MLKHRGFPGRLPSTDYQFTIRRANKKGATKLIARERFRDRSPADKKADAGFLAALINHFGDEPFERGNLDGGRISWLLGREVVAVGKLDPTSYDQMLRVDMKKAEANFPELFAAEPPDFDWDEAFGDDWDDEDFDDEDEDR</sequence>
<dbReference type="Proteomes" id="UP001243846">
    <property type="component" value="Unassembled WGS sequence"/>
</dbReference>
<reference evidence="2" key="1">
    <citation type="journal article" date="2019" name="Int. J. Syst. Evol. Microbiol.">
        <title>The Global Catalogue of Microorganisms (GCM) 10K type strain sequencing project: providing services to taxonomists for standard genome sequencing and annotation.</title>
        <authorList>
            <consortium name="The Broad Institute Genomics Platform"/>
            <consortium name="The Broad Institute Genome Sequencing Center for Infectious Disease"/>
            <person name="Wu L."/>
            <person name="Ma J."/>
        </authorList>
    </citation>
    <scope>NUCLEOTIDE SEQUENCE [LARGE SCALE GENOMIC DNA]</scope>
    <source>
        <strain evidence="2">CECT 8482</strain>
    </source>
</reference>
<organism evidence="1 2">
    <name type="scientific">Paracoccus cavernae</name>
    <dbReference type="NCBI Taxonomy" id="1571207"/>
    <lineage>
        <taxon>Bacteria</taxon>
        <taxon>Pseudomonadati</taxon>
        <taxon>Pseudomonadota</taxon>
        <taxon>Alphaproteobacteria</taxon>
        <taxon>Rhodobacterales</taxon>
        <taxon>Paracoccaceae</taxon>
        <taxon>Paracoccus</taxon>
    </lineage>
</organism>
<evidence type="ECO:0000313" key="2">
    <source>
        <dbReference type="Proteomes" id="UP001243846"/>
    </source>
</evidence>
<protein>
    <submittedName>
        <fullName evidence="1">Uncharacterized protein</fullName>
    </submittedName>
</protein>
<evidence type="ECO:0000313" key="1">
    <source>
        <dbReference type="EMBL" id="MDN3711067.1"/>
    </source>
</evidence>
<dbReference type="RefSeq" id="WP_377685371.1">
    <property type="nucleotide sequence ID" value="NZ_JBHMDZ010000009.1"/>
</dbReference>
<dbReference type="EMBL" id="JAUFRC010000001">
    <property type="protein sequence ID" value="MDN3711067.1"/>
    <property type="molecule type" value="Genomic_DNA"/>
</dbReference>